<feature type="compositionally biased region" description="Low complexity" evidence="1">
    <location>
        <begin position="39"/>
        <end position="51"/>
    </location>
</feature>
<dbReference type="EMBL" id="RCMK01000827">
    <property type="protein sequence ID" value="KAG2910911.1"/>
    <property type="molecule type" value="Genomic_DNA"/>
</dbReference>
<evidence type="ECO:0000313" key="2">
    <source>
        <dbReference type="EMBL" id="KAG2910911.1"/>
    </source>
</evidence>
<organism evidence="2 3">
    <name type="scientific">Phytophthora cactorum</name>
    <dbReference type="NCBI Taxonomy" id="29920"/>
    <lineage>
        <taxon>Eukaryota</taxon>
        <taxon>Sar</taxon>
        <taxon>Stramenopiles</taxon>
        <taxon>Oomycota</taxon>
        <taxon>Peronosporomycetes</taxon>
        <taxon>Peronosporales</taxon>
        <taxon>Peronosporaceae</taxon>
        <taxon>Phytophthora</taxon>
    </lineage>
</organism>
<name>A0A8T1BUS6_9STRA</name>
<proteinExistence type="predicted"/>
<accession>A0A8T1BUS6</accession>
<dbReference type="Proteomes" id="UP000736787">
    <property type="component" value="Unassembled WGS sequence"/>
</dbReference>
<dbReference type="AlphaFoldDB" id="A0A8T1BUS6"/>
<protein>
    <submittedName>
        <fullName evidence="2">Uncharacterized protein</fullName>
    </submittedName>
</protein>
<sequence length="179" mass="17757">MQHAAQSIGSISTSSAAPIVPGIVDAAQRAAVAIDTKAPKAAKAGKTSKASKVPRAGNSPTVCQSAGSVASAPMVSTPTSSTQSTSCAAATSGITTASAPAPAPDPDASSHLGLATAVAVTTVTSGPSIPVLPQLMLPAARLVRTLDPWTDFGARDRYSARARSRCEHGGRWSGVGNPT</sequence>
<gene>
    <name evidence="2" type="ORF">PC117_g19261</name>
</gene>
<dbReference type="VEuPathDB" id="FungiDB:PC110_g9894"/>
<comment type="caution">
    <text evidence="2">The sequence shown here is derived from an EMBL/GenBank/DDBJ whole genome shotgun (WGS) entry which is preliminary data.</text>
</comment>
<evidence type="ECO:0000256" key="1">
    <source>
        <dbReference type="SAM" id="MobiDB-lite"/>
    </source>
</evidence>
<evidence type="ECO:0000313" key="3">
    <source>
        <dbReference type="Proteomes" id="UP000736787"/>
    </source>
</evidence>
<feature type="region of interest" description="Disordered" evidence="1">
    <location>
        <begin position="37"/>
        <end position="64"/>
    </location>
</feature>
<reference evidence="2" key="1">
    <citation type="submission" date="2018-10" db="EMBL/GenBank/DDBJ databases">
        <title>Effector identification in a new, highly contiguous assembly of the strawberry crown rot pathogen Phytophthora cactorum.</title>
        <authorList>
            <person name="Armitage A.D."/>
            <person name="Nellist C.F."/>
            <person name="Bates H."/>
            <person name="Vickerstaff R.J."/>
            <person name="Harrison R.J."/>
        </authorList>
    </citation>
    <scope>NUCLEOTIDE SEQUENCE</scope>
    <source>
        <strain evidence="2">4040</strain>
    </source>
</reference>